<dbReference type="Proteomes" id="UP000233249">
    <property type="component" value="Unassembled WGS sequence"/>
</dbReference>
<dbReference type="PROSITE" id="PS51658">
    <property type="entry name" value="BFN"/>
    <property type="match status" value="1"/>
</dbReference>
<evidence type="ECO:0000259" key="2">
    <source>
        <dbReference type="PROSITE" id="PS51658"/>
    </source>
</evidence>
<dbReference type="InterPro" id="IPR036104">
    <property type="entry name" value="BFN_sf"/>
</dbReference>
<dbReference type="OrthoDB" id="9788698at2"/>
<dbReference type="AlphaFoldDB" id="A0A2N0XAP4"/>
<organism evidence="3 4">
    <name type="scientific">Corynebacterium mastitidis</name>
    <dbReference type="NCBI Taxonomy" id="161890"/>
    <lineage>
        <taxon>Bacteria</taxon>
        <taxon>Bacillati</taxon>
        <taxon>Actinomycetota</taxon>
        <taxon>Actinomycetes</taxon>
        <taxon>Mycobacteriales</taxon>
        <taxon>Corynebacteriaceae</taxon>
        <taxon>Corynebacterium</taxon>
    </lineage>
</organism>
<evidence type="ECO:0000313" key="4">
    <source>
        <dbReference type="Proteomes" id="UP000233249"/>
    </source>
</evidence>
<dbReference type="InterPro" id="IPR003729">
    <property type="entry name" value="Bi_nuclease_dom"/>
</dbReference>
<dbReference type="Gene3D" id="3.10.690.10">
    <property type="entry name" value="Bifunctional nuclease domain"/>
    <property type="match status" value="1"/>
</dbReference>
<evidence type="ECO:0000256" key="1">
    <source>
        <dbReference type="SAM" id="MobiDB-lite"/>
    </source>
</evidence>
<proteinExistence type="predicted"/>
<sequence length="193" mass="20502">MIPVEFHGVRRTGPEDFYCVVLRWAERNRLLPLWVAPAAAAEIEARAAGYAPRRPGTVDLLAEALSAIGVEKVGITSAFEGVFVAEITLSDGTEVDARPSDALMVAQLLGLPFAVSEDVLTQFSFFAADSALREYLGLSFGEEGAEDAHGAEDSASGDAQADADFERMMRELGVSEEDLSGGEGDDGDDNDEG</sequence>
<reference evidence="3 4" key="1">
    <citation type="submission" date="2017-12" db="EMBL/GenBank/DDBJ databases">
        <title>Corynebacterium mastitidis 16-1433 Genome.</title>
        <authorList>
            <person name="Gulvik C.A."/>
        </authorList>
    </citation>
    <scope>NUCLEOTIDE SEQUENCE [LARGE SCALE GENOMIC DNA]</scope>
    <source>
        <strain evidence="3 4">16-1433</strain>
    </source>
</reference>
<feature type="compositionally biased region" description="Acidic residues" evidence="1">
    <location>
        <begin position="174"/>
        <end position="193"/>
    </location>
</feature>
<accession>A0A2N0XAP4</accession>
<dbReference type="SUPFAM" id="SSF103256">
    <property type="entry name" value="Hypothetical protein TM0160"/>
    <property type="match status" value="1"/>
</dbReference>
<protein>
    <recommendedName>
        <fullName evidence="2">BFN domain-containing protein</fullName>
    </recommendedName>
</protein>
<dbReference type="RefSeq" id="WP_101172765.1">
    <property type="nucleotide sequence ID" value="NZ_JAKRKB010000001.1"/>
</dbReference>
<comment type="caution">
    <text evidence="3">The sequence shown here is derived from an EMBL/GenBank/DDBJ whole genome shotgun (WGS) entry which is preliminary data.</text>
</comment>
<feature type="compositionally biased region" description="Low complexity" evidence="1">
    <location>
        <begin position="153"/>
        <end position="162"/>
    </location>
</feature>
<dbReference type="STRING" id="1121365.GCA_000375365_01713"/>
<dbReference type="EMBL" id="PJAF01000001">
    <property type="protein sequence ID" value="PKF69751.1"/>
    <property type="molecule type" value="Genomic_DNA"/>
</dbReference>
<dbReference type="Pfam" id="PF02577">
    <property type="entry name" value="BFN_dom"/>
    <property type="match status" value="1"/>
</dbReference>
<gene>
    <name evidence="3" type="ORF">CXB45_00900</name>
</gene>
<feature type="domain" description="BFN" evidence="2">
    <location>
        <begin position="1"/>
        <end position="127"/>
    </location>
</feature>
<feature type="region of interest" description="Disordered" evidence="1">
    <location>
        <begin position="144"/>
        <end position="193"/>
    </location>
</feature>
<name>A0A2N0XAP4_9CORY</name>
<evidence type="ECO:0000313" key="3">
    <source>
        <dbReference type="EMBL" id="PKF69751.1"/>
    </source>
</evidence>
<dbReference type="GO" id="GO:0004518">
    <property type="term" value="F:nuclease activity"/>
    <property type="evidence" value="ECO:0007669"/>
    <property type="project" value="InterPro"/>
</dbReference>